<organism evidence="1 2">
    <name type="scientific">Cellulomonas chengniuliangii</name>
    <dbReference type="NCBI Taxonomy" id="2968084"/>
    <lineage>
        <taxon>Bacteria</taxon>
        <taxon>Bacillati</taxon>
        <taxon>Actinomycetota</taxon>
        <taxon>Actinomycetes</taxon>
        <taxon>Micrococcales</taxon>
        <taxon>Cellulomonadaceae</taxon>
        <taxon>Cellulomonas</taxon>
    </lineage>
</organism>
<gene>
    <name evidence="1" type="ORF">NP064_15750</name>
</gene>
<name>A0ABY5KXQ1_9CELL</name>
<proteinExistence type="predicted"/>
<evidence type="ECO:0000313" key="1">
    <source>
        <dbReference type="EMBL" id="UUI75199.1"/>
    </source>
</evidence>
<dbReference type="Proteomes" id="UP001316189">
    <property type="component" value="Chromosome"/>
</dbReference>
<protein>
    <recommendedName>
        <fullName evidence="3">Hydrophilic protein</fullName>
    </recommendedName>
</protein>
<evidence type="ECO:0008006" key="3">
    <source>
        <dbReference type="Google" id="ProtNLM"/>
    </source>
</evidence>
<dbReference type="EMBL" id="CP101988">
    <property type="protein sequence ID" value="UUI75199.1"/>
    <property type="molecule type" value="Genomic_DNA"/>
</dbReference>
<sequence length="73" mass="8285">MTGRAEGFEYVRRADGRVIITHHGTVAATLRGARAAEFLADVEDDPQLAMARWTGNYRHGNERVARQHPRNQR</sequence>
<reference evidence="1 2" key="1">
    <citation type="submission" date="2022-07" db="EMBL/GenBank/DDBJ databases">
        <title>Novel species in genus cellulomonas.</title>
        <authorList>
            <person name="Ye L."/>
        </authorList>
    </citation>
    <scope>NUCLEOTIDE SEQUENCE [LARGE SCALE GENOMIC DNA]</scope>
    <source>
        <strain evidence="2">zg-Y338</strain>
    </source>
</reference>
<evidence type="ECO:0000313" key="2">
    <source>
        <dbReference type="Proteomes" id="UP001316189"/>
    </source>
</evidence>
<accession>A0ABY5KXQ1</accession>
<keyword evidence="2" id="KW-1185">Reference proteome</keyword>
<dbReference type="RefSeq" id="WP_227569907.1">
    <property type="nucleotide sequence ID" value="NZ_CP101988.1"/>
</dbReference>